<feature type="transmembrane region" description="Helical" evidence="1">
    <location>
        <begin position="70"/>
        <end position="93"/>
    </location>
</feature>
<evidence type="ECO:0000313" key="3">
    <source>
        <dbReference type="Proteomes" id="UP001225316"/>
    </source>
</evidence>
<accession>A0ABU1B149</accession>
<keyword evidence="1" id="KW-0472">Membrane</keyword>
<dbReference type="EMBL" id="JARXHW010000053">
    <property type="protein sequence ID" value="MDQ8209137.1"/>
    <property type="molecule type" value="Genomic_DNA"/>
</dbReference>
<dbReference type="InterPro" id="IPR019099">
    <property type="entry name" value="Uncharacterised_PGPGW_TM"/>
</dbReference>
<evidence type="ECO:0000313" key="2">
    <source>
        <dbReference type="EMBL" id="MDQ8209137.1"/>
    </source>
</evidence>
<sequence>MLHRFLSQHSDTLLLLASISLFACVLSLILLPLSIIRLPADFFIREPSPRKALSPIRIILHFAKNLVGGLLLFMGIIMVFIPGQGILTMLFGISLMDFPGKRRLEIKIVKAPRVTRSLNWLRHKADKPAFILPQ</sequence>
<organism evidence="2 3">
    <name type="scientific">Thalassobacterium maritimum</name>
    <dbReference type="NCBI Taxonomy" id="3041265"/>
    <lineage>
        <taxon>Bacteria</taxon>
        <taxon>Pseudomonadati</taxon>
        <taxon>Verrucomicrobiota</taxon>
        <taxon>Opitutia</taxon>
        <taxon>Puniceicoccales</taxon>
        <taxon>Coraliomargaritaceae</taxon>
        <taxon>Thalassobacterium</taxon>
    </lineage>
</organism>
<keyword evidence="1" id="KW-1133">Transmembrane helix</keyword>
<protein>
    <submittedName>
        <fullName evidence="2">PGPGW domain-containing protein</fullName>
    </submittedName>
</protein>
<dbReference type="Pfam" id="PF09656">
    <property type="entry name" value="PGPGW"/>
    <property type="match status" value="1"/>
</dbReference>
<name>A0ABU1B149_9BACT</name>
<dbReference type="Proteomes" id="UP001225316">
    <property type="component" value="Unassembled WGS sequence"/>
</dbReference>
<dbReference type="RefSeq" id="WP_308951953.1">
    <property type="nucleotide sequence ID" value="NZ_JARXHW010000053.1"/>
</dbReference>
<proteinExistence type="predicted"/>
<dbReference type="PROSITE" id="PS51257">
    <property type="entry name" value="PROKAR_LIPOPROTEIN"/>
    <property type="match status" value="1"/>
</dbReference>
<evidence type="ECO:0000256" key="1">
    <source>
        <dbReference type="SAM" id="Phobius"/>
    </source>
</evidence>
<gene>
    <name evidence="2" type="ORF">QEH52_16545</name>
</gene>
<comment type="caution">
    <text evidence="2">The sequence shown here is derived from an EMBL/GenBank/DDBJ whole genome shotgun (WGS) entry which is preliminary data.</text>
</comment>
<keyword evidence="3" id="KW-1185">Reference proteome</keyword>
<keyword evidence="1" id="KW-0812">Transmembrane</keyword>
<feature type="transmembrane region" description="Helical" evidence="1">
    <location>
        <begin position="12"/>
        <end position="36"/>
    </location>
</feature>
<reference evidence="2 3" key="1">
    <citation type="submission" date="2023-04" db="EMBL/GenBank/DDBJ databases">
        <title>A novel bacteria isolated from coastal sediment.</title>
        <authorList>
            <person name="Liu X.-J."/>
            <person name="Du Z.-J."/>
        </authorList>
    </citation>
    <scope>NUCLEOTIDE SEQUENCE [LARGE SCALE GENOMIC DNA]</scope>
    <source>
        <strain evidence="2 3">SDUM461003</strain>
    </source>
</reference>